<evidence type="ECO:0000313" key="1">
    <source>
        <dbReference type="EMBL" id="TGX80021.1"/>
    </source>
</evidence>
<dbReference type="EMBL" id="SRZC01000031">
    <property type="protein sequence ID" value="TGX80021.1"/>
    <property type="molecule type" value="Genomic_DNA"/>
</dbReference>
<organism evidence="1 2">
    <name type="scientific">Palleniella muris</name>
    <dbReference type="NCBI Taxonomy" id="3038145"/>
    <lineage>
        <taxon>Bacteria</taxon>
        <taxon>Pseudomonadati</taxon>
        <taxon>Bacteroidota</taxon>
        <taxon>Bacteroidia</taxon>
        <taxon>Bacteroidales</taxon>
        <taxon>Prevotellaceae</taxon>
        <taxon>Palleniella</taxon>
    </lineage>
</organism>
<reference evidence="1" key="1">
    <citation type="submission" date="2019-04" db="EMBL/GenBank/DDBJ databases">
        <title>Microbes associate with the intestines of laboratory mice.</title>
        <authorList>
            <person name="Navarre W."/>
            <person name="Wong E."/>
            <person name="Huang K."/>
            <person name="Tropini C."/>
            <person name="Ng K."/>
            <person name="Yu B."/>
        </authorList>
    </citation>
    <scope>NUCLEOTIDE SEQUENCE</scope>
    <source>
        <strain evidence="1">NM73_A23</strain>
    </source>
</reference>
<evidence type="ECO:0000313" key="2">
    <source>
        <dbReference type="Proteomes" id="UP000308886"/>
    </source>
</evidence>
<protein>
    <submittedName>
        <fullName evidence="1">Uncharacterized protein</fullName>
    </submittedName>
</protein>
<name>A0AC61QM03_9BACT</name>
<proteinExistence type="predicted"/>
<accession>A0AC61QM03</accession>
<comment type="caution">
    <text evidence="1">The sequence shown here is derived from an EMBL/GenBank/DDBJ whole genome shotgun (WGS) entry which is preliminary data.</text>
</comment>
<dbReference type="Proteomes" id="UP000308886">
    <property type="component" value="Unassembled WGS sequence"/>
</dbReference>
<keyword evidence="2" id="KW-1185">Reference proteome</keyword>
<sequence>MKPEKSSTLQHRHTSTTTQTHSFSIYTIQTLRTMKTKSLITAGLLLSITATAQEQTAALDSIYKEAELSAVVVKGTAPKTKLKGNSMLTKIEGSVLSQSGTLEEMLAKVPGMTKNGDDLEVIGKGQPVYYINGRKVQDINEFKTIRSEEILDVDVIHNPGAQYDATVTAVVRIRTKKRQGEGFGFNAFADGNYDVQNETFTPSSTVKVNYRHNSVDVFGKLNYWQWRNEYTQTLRQDSYYKAATVSQEGDTYNNTNYYGLSYNVGFNWQIADNHSVGMRIDMKSQLYGTSWNALDEDILTNNVVTEHIFSNSAEKENEPFNWSANAYYNGKVGKLGIDWNVDLYRNKTTSTTAQLEELETEAENIATEKMNKNRMFATKLVFSYPVWKGELNVGTEMSFVNRDSKYTITKTTVPSSEMKVSDKNLAAFVEYGFQIPKVGSASVGLRYEHVGFDYTDCLDSKNNMTRYTDDFFPSASFSTQLGPVQAALSYSMKTKRPWYGTLSDAVTYMNRYCMVTGDPKLKNSTKQDLGANFRWKWLNLALQYIHQKNVITQWSYVGGMEGTPAEGLDEGVILLKHVNLKDPYKQLSAFITAMPTFGCYTPNWTVGFMKPSLKQLLADPREESGMRLVEKTKPFWFGQLNNAFRLKHSWQLELNGMVMSKGDQMNMSLTKAMWSMDAAVQKCWLKDDALSLRFKFADIFHTGSKMYAAMDCGYYTLTLDTRNSRQCISMSLRYVFNAAKSKYKGTGAGSGAVSRMGK</sequence>
<gene>
    <name evidence="1" type="ORF">E5358_13835</name>
</gene>